<sequence>MGKGLSSDLRVRVYGEIEQGQSRRAAARRFGVCAATSVRLAQRMAATGSLEPSRQGRPPGGGKLAAFADALVGWVEAQGDITMAELAAKLAAEHGVVAHPASLSKFLIKQGFTVKKTLLATESGRDDVAAERRIWRSHRQPRMRQEPHRLAFIDETATTTKMTRLRGRARRGQRFKARAPFGHWGTQTFIAALRCDGLTAPWIINGPMNRQTFEIYVETQLAPTLQPSDVVILDNLSSHKSEKAKAILKERGAWFLFLPPYSPDLNPIEMAFAKLKAHLRRIGARTIDALWKAVGDICDLYTPDECWNYLTEAGYVAD</sequence>
<comment type="caution">
    <text evidence="2">The sequence shown here is derived from an EMBL/GenBank/DDBJ whole genome shotgun (WGS) entry which is preliminary data.</text>
</comment>
<dbReference type="InterPro" id="IPR009057">
    <property type="entry name" value="Homeodomain-like_sf"/>
</dbReference>
<proteinExistence type="predicted"/>
<protein>
    <submittedName>
        <fullName evidence="2">IS630 family transposase</fullName>
    </submittedName>
</protein>
<dbReference type="PANTHER" id="PTHR46564">
    <property type="entry name" value="TRANSPOSASE"/>
    <property type="match status" value="1"/>
</dbReference>
<dbReference type="PANTHER" id="PTHR46564:SF1">
    <property type="entry name" value="TRANSPOSASE"/>
    <property type="match status" value="1"/>
</dbReference>
<evidence type="ECO:0000313" key="2">
    <source>
        <dbReference type="EMBL" id="RAU20214.1"/>
    </source>
</evidence>
<dbReference type="GO" id="GO:0003676">
    <property type="term" value="F:nucleic acid binding"/>
    <property type="evidence" value="ECO:0007669"/>
    <property type="project" value="InterPro"/>
</dbReference>
<gene>
    <name evidence="2" type="ORF">CU669_19710</name>
</gene>
<name>A0A364NT18_9PROT</name>
<dbReference type="RefSeq" id="WP_112147307.1">
    <property type="nucleotide sequence ID" value="NZ_PGTO01000030.1"/>
</dbReference>
<evidence type="ECO:0000313" key="3">
    <source>
        <dbReference type="Proteomes" id="UP000251075"/>
    </source>
</evidence>
<dbReference type="OrthoDB" id="565387at2"/>
<dbReference type="Proteomes" id="UP000251075">
    <property type="component" value="Unassembled WGS sequence"/>
</dbReference>
<evidence type="ECO:0000259" key="1">
    <source>
        <dbReference type="Pfam" id="PF13358"/>
    </source>
</evidence>
<dbReference type="NCBIfam" id="NF033545">
    <property type="entry name" value="transpos_IS630"/>
    <property type="match status" value="1"/>
</dbReference>
<dbReference type="InterPro" id="IPR036397">
    <property type="entry name" value="RNaseH_sf"/>
</dbReference>
<keyword evidence="3" id="KW-1185">Reference proteome</keyword>
<reference evidence="2 3" key="1">
    <citation type="submission" date="2017-11" db="EMBL/GenBank/DDBJ databases">
        <title>Draft genome sequence of magnetotactic bacterium Magnetospirillum kuznetsovii LBB-42.</title>
        <authorList>
            <person name="Grouzdev D.S."/>
            <person name="Rysina M.S."/>
            <person name="Baslerov R.V."/>
            <person name="Koziaeva V."/>
        </authorList>
    </citation>
    <scope>NUCLEOTIDE SEQUENCE [LARGE SCALE GENOMIC DNA]</scope>
    <source>
        <strain evidence="2 3">LBB-42</strain>
    </source>
</reference>
<dbReference type="InterPro" id="IPR047655">
    <property type="entry name" value="Transpos_IS630-like"/>
</dbReference>
<organism evidence="2 3">
    <name type="scientific">Paramagnetospirillum kuznetsovii</name>
    <dbReference type="NCBI Taxonomy" id="2053833"/>
    <lineage>
        <taxon>Bacteria</taxon>
        <taxon>Pseudomonadati</taxon>
        <taxon>Pseudomonadota</taxon>
        <taxon>Alphaproteobacteria</taxon>
        <taxon>Rhodospirillales</taxon>
        <taxon>Magnetospirillaceae</taxon>
        <taxon>Paramagnetospirillum</taxon>
    </lineage>
</organism>
<dbReference type="InterPro" id="IPR038717">
    <property type="entry name" value="Tc1-like_DDE_dom"/>
</dbReference>
<dbReference type="Pfam" id="PF13358">
    <property type="entry name" value="DDE_3"/>
    <property type="match status" value="1"/>
</dbReference>
<accession>A0A364NT18</accession>
<dbReference type="Gene3D" id="3.30.420.10">
    <property type="entry name" value="Ribonuclease H-like superfamily/Ribonuclease H"/>
    <property type="match status" value="1"/>
</dbReference>
<dbReference type="EMBL" id="PGTO01000030">
    <property type="protein sequence ID" value="RAU20214.1"/>
    <property type="molecule type" value="Genomic_DNA"/>
</dbReference>
<dbReference type="AlphaFoldDB" id="A0A364NT18"/>
<feature type="domain" description="Tc1-like transposase DDE" evidence="1">
    <location>
        <begin position="150"/>
        <end position="285"/>
    </location>
</feature>
<dbReference type="SUPFAM" id="SSF46689">
    <property type="entry name" value="Homeodomain-like"/>
    <property type="match status" value="1"/>
</dbReference>